<accession>W6UJA7</accession>
<reference evidence="1 2" key="1">
    <citation type="journal article" date="2013" name="Nat. Genet.">
        <title>The genome of the hydatid tapeworm Echinococcus granulosus.</title>
        <authorList>
            <person name="Zheng H."/>
            <person name="Zhang W."/>
            <person name="Zhang L."/>
            <person name="Zhang Z."/>
            <person name="Li J."/>
            <person name="Lu G."/>
            <person name="Zhu Y."/>
            <person name="Wang Y."/>
            <person name="Huang Y."/>
            <person name="Liu J."/>
            <person name="Kang H."/>
            <person name="Chen J."/>
            <person name="Wang L."/>
            <person name="Chen A."/>
            <person name="Yu S."/>
            <person name="Gao Z."/>
            <person name="Jin L."/>
            <person name="Gu W."/>
            <person name="Wang Z."/>
            <person name="Zhao L."/>
            <person name="Shi B."/>
            <person name="Wen H."/>
            <person name="Lin R."/>
            <person name="Jones M.K."/>
            <person name="Brejova B."/>
            <person name="Vinar T."/>
            <person name="Zhao G."/>
            <person name="McManus D.P."/>
            <person name="Chen Z."/>
            <person name="Zhou Y."/>
            <person name="Wang S."/>
        </authorList>
    </citation>
    <scope>NUCLEOTIDE SEQUENCE [LARGE SCALE GENOMIC DNA]</scope>
</reference>
<name>W6UJA7_ECHGR</name>
<dbReference type="RefSeq" id="XP_024349418.1">
    <property type="nucleotide sequence ID" value="XM_024496215.1"/>
</dbReference>
<protein>
    <submittedName>
        <fullName evidence="1">Uncharacterized protein</fullName>
    </submittedName>
</protein>
<organism evidence="1 2">
    <name type="scientific">Echinococcus granulosus</name>
    <name type="common">Hydatid tapeworm</name>
    <dbReference type="NCBI Taxonomy" id="6210"/>
    <lineage>
        <taxon>Eukaryota</taxon>
        <taxon>Metazoa</taxon>
        <taxon>Spiralia</taxon>
        <taxon>Lophotrochozoa</taxon>
        <taxon>Platyhelminthes</taxon>
        <taxon>Cestoda</taxon>
        <taxon>Eucestoda</taxon>
        <taxon>Cyclophyllidea</taxon>
        <taxon>Taeniidae</taxon>
        <taxon>Echinococcus</taxon>
        <taxon>Echinococcus granulosus group</taxon>
    </lineage>
</organism>
<comment type="caution">
    <text evidence="1">The sequence shown here is derived from an EMBL/GenBank/DDBJ whole genome shotgun (WGS) entry which is preliminary data.</text>
</comment>
<evidence type="ECO:0000313" key="1">
    <source>
        <dbReference type="EMBL" id="EUB58222.1"/>
    </source>
</evidence>
<dbReference type="Proteomes" id="UP000019149">
    <property type="component" value="Unassembled WGS sequence"/>
</dbReference>
<dbReference type="GeneID" id="36342681"/>
<dbReference type="KEGG" id="egl:EGR_06966"/>
<dbReference type="EMBL" id="APAU02000066">
    <property type="protein sequence ID" value="EUB58222.1"/>
    <property type="molecule type" value="Genomic_DNA"/>
</dbReference>
<gene>
    <name evidence="1" type="ORF">EGR_06966</name>
</gene>
<proteinExistence type="predicted"/>
<dbReference type="AlphaFoldDB" id="W6UJA7"/>
<sequence length="140" mass="15875">MTSVTTGMAIYCICGTLRIQRINTTLVQWTYCLHLCTLIHRHTTGKKDSPTECPFPNIPKAHPRSLPPNWVRLRPDVPWLSHSQPFILLLPVINVIQPPVILRCAVAPTLSHILCQRSQGTFIIPFRKQHTSQPTPVFAH</sequence>
<evidence type="ECO:0000313" key="2">
    <source>
        <dbReference type="Proteomes" id="UP000019149"/>
    </source>
</evidence>
<dbReference type="CTD" id="36342681"/>
<keyword evidence="2" id="KW-1185">Reference proteome</keyword>